<feature type="transmembrane region" description="Helical" evidence="13">
    <location>
        <begin position="48"/>
        <end position="67"/>
    </location>
</feature>
<evidence type="ECO:0000256" key="3">
    <source>
        <dbReference type="ARBA" id="ARBA00022448"/>
    </source>
</evidence>
<name>A0A7W8HZZ2_9CAUL</name>
<feature type="domain" description="Cytochrome b561 bacterial/Ni-hydrogenase" evidence="14">
    <location>
        <begin position="38"/>
        <end position="251"/>
    </location>
</feature>
<dbReference type="AlphaFoldDB" id="A0A7W8HZZ2"/>
<evidence type="ECO:0000256" key="1">
    <source>
        <dbReference type="ARBA" id="ARBA00004651"/>
    </source>
</evidence>
<dbReference type="EMBL" id="JACHFZ010000006">
    <property type="protein sequence ID" value="MBB5293032.1"/>
    <property type="molecule type" value="Genomic_DNA"/>
</dbReference>
<keyword evidence="10" id="KW-0408">Iron</keyword>
<dbReference type="SUPFAM" id="SSF81342">
    <property type="entry name" value="Transmembrane di-heme cytochromes"/>
    <property type="match status" value="1"/>
</dbReference>
<dbReference type="RefSeq" id="WP_183256033.1">
    <property type="nucleotide sequence ID" value="NZ_BAAAFF010000005.1"/>
</dbReference>
<dbReference type="Proteomes" id="UP000566663">
    <property type="component" value="Unassembled WGS sequence"/>
</dbReference>
<evidence type="ECO:0000256" key="9">
    <source>
        <dbReference type="ARBA" id="ARBA00022989"/>
    </source>
</evidence>
<keyword evidence="6 13" id="KW-0812">Transmembrane</keyword>
<evidence type="ECO:0000256" key="5">
    <source>
        <dbReference type="ARBA" id="ARBA00022617"/>
    </source>
</evidence>
<keyword evidence="3" id="KW-0813">Transport</keyword>
<dbReference type="GO" id="GO:0005886">
    <property type="term" value="C:plasma membrane"/>
    <property type="evidence" value="ECO:0007669"/>
    <property type="project" value="UniProtKB-SubCell"/>
</dbReference>
<dbReference type="PRINTS" id="PR00161">
    <property type="entry name" value="NIHGNASECYTB"/>
</dbReference>
<keyword evidence="5" id="KW-0349">Heme</keyword>
<comment type="subcellular location">
    <subcellularLocation>
        <location evidence="1">Cell membrane</location>
        <topology evidence="1">Multi-pass membrane protein</topology>
    </subcellularLocation>
</comment>
<keyword evidence="7" id="KW-0479">Metal-binding</keyword>
<feature type="transmembrane region" description="Helical" evidence="13">
    <location>
        <begin position="217"/>
        <end position="238"/>
    </location>
</feature>
<keyword evidence="9 13" id="KW-1133">Transmembrane helix</keyword>
<dbReference type="PANTHER" id="PTHR30485">
    <property type="entry name" value="NI/FE-HYDROGENASE 1 B-TYPE CYTOCHROME SUBUNIT"/>
    <property type="match status" value="1"/>
</dbReference>
<keyword evidence="16" id="KW-1185">Reference proteome</keyword>
<dbReference type="InterPro" id="IPR051542">
    <property type="entry name" value="Hydrogenase_cytochrome"/>
</dbReference>
<dbReference type="Pfam" id="PF01292">
    <property type="entry name" value="Ni_hydr_CYTB"/>
    <property type="match status" value="1"/>
</dbReference>
<feature type="region of interest" description="Disordered" evidence="12">
    <location>
        <begin position="1"/>
        <end position="33"/>
    </location>
</feature>
<dbReference type="InterPro" id="IPR011577">
    <property type="entry name" value="Cyt_b561_bac/Ni-Hgenase"/>
</dbReference>
<protein>
    <submittedName>
        <fullName evidence="15">Thiosulfate reductase cytochrome b subunit</fullName>
    </submittedName>
</protein>
<dbReference type="GO" id="GO:0005506">
    <property type="term" value="F:iron ion binding"/>
    <property type="evidence" value="ECO:0007669"/>
    <property type="project" value="InterPro"/>
</dbReference>
<proteinExistence type="inferred from homology"/>
<feature type="transmembrane region" description="Helical" evidence="13">
    <location>
        <begin position="173"/>
        <end position="197"/>
    </location>
</feature>
<evidence type="ECO:0000256" key="12">
    <source>
        <dbReference type="SAM" id="MobiDB-lite"/>
    </source>
</evidence>
<keyword evidence="8" id="KW-0249">Electron transport</keyword>
<comment type="similarity">
    <text evidence="2">Belongs to the HupC/HyaC/HydC family.</text>
</comment>
<keyword evidence="4" id="KW-1003">Cell membrane</keyword>
<reference evidence="15 16" key="1">
    <citation type="submission" date="2020-08" db="EMBL/GenBank/DDBJ databases">
        <title>Genomic Encyclopedia of Type Strains, Phase IV (KMG-IV): sequencing the most valuable type-strain genomes for metagenomic binning, comparative biology and taxonomic classification.</title>
        <authorList>
            <person name="Goeker M."/>
        </authorList>
    </citation>
    <scope>NUCLEOTIDE SEQUENCE [LARGE SCALE GENOMIC DNA]</scope>
    <source>
        <strain evidence="15 16">DSM 25335</strain>
    </source>
</reference>
<evidence type="ECO:0000256" key="13">
    <source>
        <dbReference type="SAM" id="Phobius"/>
    </source>
</evidence>
<dbReference type="InterPro" id="IPR016174">
    <property type="entry name" value="Di-haem_cyt_TM"/>
</dbReference>
<evidence type="ECO:0000256" key="7">
    <source>
        <dbReference type="ARBA" id="ARBA00022723"/>
    </source>
</evidence>
<accession>A0A7W8HZZ2</accession>
<dbReference type="InterPro" id="IPR000516">
    <property type="entry name" value="Ni-dep_Hydgase_cyt-B"/>
</dbReference>
<dbReference type="GO" id="GO:0009055">
    <property type="term" value="F:electron transfer activity"/>
    <property type="evidence" value="ECO:0007669"/>
    <property type="project" value="InterPro"/>
</dbReference>
<dbReference type="GO" id="GO:0020037">
    <property type="term" value="F:heme binding"/>
    <property type="evidence" value="ECO:0007669"/>
    <property type="project" value="TreeGrafter"/>
</dbReference>
<gene>
    <name evidence="15" type="ORF">HNQ67_002577</name>
</gene>
<evidence type="ECO:0000256" key="8">
    <source>
        <dbReference type="ARBA" id="ARBA00022982"/>
    </source>
</evidence>
<dbReference type="Gene3D" id="1.20.950.20">
    <property type="entry name" value="Transmembrane di-heme cytochromes, Chain C"/>
    <property type="match status" value="1"/>
</dbReference>
<feature type="transmembrane region" description="Helical" evidence="13">
    <location>
        <begin position="107"/>
        <end position="128"/>
    </location>
</feature>
<sequence>MTDAAADPPPEAVRPASASGAGRRADRPLPGGRTDTWRHPLTVRITHWINVVAVVVLLMSGLNILAAHPHLYWGLSSTFADPWLSTPTVPNWLLIPQGRNLAEARKWHFLFAWIFVANGLVYLIWALVSGRLRRRLAPSGRDLRGFWPAVREHARFHFPTDDRARTYNVIQKLTYLAMVLAVLPMMLITGLSMSPGFNAIGGVLLEIMGGRQSARTLHFISAGLIVGFIVVHVGLVIWTGFFNNMRAMITGWFTIQPPGSTAGPKLRRRPPADGAGS</sequence>
<evidence type="ECO:0000256" key="11">
    <source>
        <dbReference type="ARBA" id="ARBA00023136"/>
    </source>
</evidence>
<evidence type="ECO:0000313" key="16">
    <source>
        <dbReference type="Proteomes" id="UP000566663"/>
    </source>
</evidence>
<organism evidence="15 16">
    <name type="scientific">Brevundimonas basaltis</name>
    <dbReference type="NCBI Taxonomy" id="472166"/>
    <lineage>
        <taxon>Bacteria</taxon>
        <taxon>Pseudomonadati</taxon>
        <taxon>Pseudomonadota</taxon>
        <taxon>Alphaproteobacteria</taxon>
        <taxon>Caulobacterales</taxon>
        <taxon>Caulobacteraceae</taxon>
        <taxon>Brevundimonas</taxon>
    </lineage>
</organism>
<evidence type="ECO:0000256" key="4">
    <source>
        <dbReference type="ARBA" id="ARBA00022475"/>
    </source>
</evidence>
<comment type="caution">
    <text evidence="15">The sequence shown here is derived from an EMBL/GenBank/DDBJ whole genome shotgun (WGS) entry which is preliminary data.</text>
</comment>
<dbReference type="GO" id="GO:0022904">
    <property type="term" value="P:respiratory electron transport chain"/>
    <property type="evidence" value="ECO:0007669"/>
    <property type="project" value="InterPro"/>
</dbReference>
<dbReference type="PANTHER" id="PTHR30485:SF1">
    <property type="entry name" value="CYTOCHROME YDHU-RELATED"/>
    <property type="match status" value="1"/>
</dbReference>
<evidence type="ECO:0000256" key="6">
    <source>
        <dbReference type="ARBA" id="ARBA00022692"/>
    </source>
</evidence>
<keyword evidence="11 13" id="KW-0472">Membrane</keyword>
<evidence type="ECO:0000313" key="15">
    <source>
        <dbReference type="EMBL" id="MBB5293032.1"/>
    </source>
</evidence>
<evidence type="ECO:0000259" key="14">
    <source>
        <dbReference type="Pfam" id="PF01292"/>
    </source>
</evidence>
<evidence type="ECO:0000256" key="2">
    <source>
        <dbReference type="ARBA" id="ARBA00008622"/>
    </source>
</evidence>
<evidence type="ECO:0000256" key="10">
    <source>
        <dbReference type="ARBA" id="ARBA00023004"/>
    </source>
</evidence>